<evidence type="ECO:0000256" key="8">
    <source>
        <dbReference type="ARBA" id="ARBA00023114"/>
    </source>
</evidence>
<dbReference type="PANTHER" id="PTHR34501:SF9">
    <property type="entry name" value="MAJOR OUTER MEMBRANE PROTEIN P.IA"/>
    <property type="match status" value="1"/>
</dbReference>
<evidence type="ECO:0000256" key="5">
    <source>
        <dbReference type="ARBA" id="ARBA00022692"/>
    </source>
</evidence>
<evidence type="ECO:0000259" key="11">
    <source>
        <dbReference type="Pfam" id="PF13609"/>
    </source>
</evidence>
<evidence type="ECO:0000256" key="4">
    <source>
        <dbReference type="ARBA" id="ARBA00022452"/>
    </source>
</evidence>
<keyword evidence="13" id="KW-1185">Reference proteome</keyword>
<evidence type="ECO:0000313" key="12">
    <source>
        <dbReference type="EMBL" id="MRV75260.1"/>
    </source>
</evidence>
<gene>
    <name evidence="12" type="ORF">GJ700_26435</name>
</gene>
<feature type="domain" description="Porin" evidence="11">
    <location>
        <begin position="2"/>
        <end position="297"/>
    </location>
</feature>
<comment type="subcellular location">
    <subcellularLocation>
        <location evidence="1">Cell outer membrane</location>
        <topology evidence="1">Multi-pass membrane protein</topology>
    </subcellularLocation>
</comment>
<comment type="caution">
    <text evidence="12">The sequence shown here is derived from an EMBL/GenBank/DDBJ whole genome shotgun (WGS) entry which is preliminary data.</text>
</comment>
<keyword evidence="10" id="KW-0998">Cell outer membrane</keyword>
<keyword evidence="9" id="KW-0472">Membrane</keyword>
<dbReference type="GO" id="GO:0046930">
    <property type="term" value="C:pore complex"/>
    <property type="evidence" value="ECO:0007669"/>
    <property type="project" value="UniProtKB-KW"/>
</dbReference>
<evidence type="ECO:0000256" key="3">
    <source>
        <dbReference type="ARBA" id="ARBA00022448"/>
    </source>
</evidence>
<evidence type="ECO:0000256" key="7">
    <source>
        <dbReference type="ARBA" id="ARBA00023065"/>
    </source>
</evidence>
<evidence type="ECO:0000256" key="9">
    <source>
        <dbReference type="ARBA" id="ARBA00023136"/>
    </source>
</evidence>
<keyword evidence="3" id="KW-0813">Transport</keyword>
<dbReference type="EMBL" id="WKJJ01000019">
    <property type="protein sequence ID" value="MRV75260.1"/>
    <property type="molecule type" value="Genomic_DNA"/>
</dbReference>
<organism evidence="12 13">
    <name type="scientific">Pseudoduganella rivuli</name>
    <dbReference type="NCBI Taxonomy" id="2666085"/>
    <lineage>
        <taxon>Bacteria</taxon>
        <taxon>Pseudomonadati</taxon>
        <taxon>Pseudomonadota</taxon>
        <taxon>Betaproteobacteria</taxon>
        <taxon>Burkholderiales</taxon>
        <taxon>Oxalobacteraceae</taxon>
        <taxon>Telluria group</taxon>
        <taxon>Pseudoduganella</taxon>
    </lineage>
</organism>
<dbReference type="SUPFAM" id="SSF56935">
    <property type="entry name" value="Porins"/>
    <property type="match status" value="1"/>
</dbReference>
<dbReference type="GO" id="GO:0015288">
    <property type="term" value="F:porin activity"/>
    <property type="evidence" value="ECO:0007669"/>
    <property type="project" value="UniProtKB-KW"/>
</dbReference>
<dbReference type="InterPro" id="IPR050298">
    <property type="entry name" value="Gram-neg_bact_OMP"/>
</dbReference>
<dbReference type="CDD" id="cd00342">
    <property type="entry name" value="gram_neg_porins"/>
    <property type="match status" value="1"/>
</dbReference>
<protein>
    <submittedName>
        <fullName evidence="12">Porin</fullName>
    </submittedName>
</protein>
<dbReference type="PRINTS" id="PR00184">
    <property type="entry name" value="NEISSPPORIN"/>
</dbReference>
<dbReference type="PANTHER" id="PTHR34501">
    <property type="entry name" value="PROTEIN YDDL-RELATED"/>
    <property type="match status" value="1"/>
</dbReference>
<dbReference type="InterPro" id="IPR033900">
    <property type="entry name" value="Gram_neg_porin_domain"/>
</dbReference>
<evidence type="ECO:0000256" key="6">
    <source>
        <dbReference type="ARBA" id="ARBA00022729"/>
    </source>
</evidence>
<dbReference type="Proteomes" id="UP000446768">
    <property type="component" value="Unassembled WGS sequence"/>
</dbReference>
<dbReference type="Gene3D" id="2.40.160.10">
    <property type="entry name" value="Porin"/>
    <property type="match status" value="1"/>
</dbReference>
<evidence type="ECO:0000256" key="1">
    <source>
        <dbReference type="ARBA" id="ARBA00004571"/>
    </source>
</evidence>
<comment type="subunit">
    <text evidence="2">Homotrimer.</text>
</comment>
<name>A0A7X2ISP6_9BURK</name>
<keyword evidence="6" id="KW-0732">Signal</keyword>
<dbReference type="GO" id="GO:0034220">
    <property type="term" value="P:monoatomic ion transmembrane transport"/>
    <property type="evidence" value="ECO:0007669"/>
    <property type="project" value="InterPro"/>
</dbReference>
<evidence type="ECO:0000313" key="13">
    <source>
        <dbReference type="Proteomes" id="UP000446768"/>
    </source>
</evidence>
<accession>A0A7X2ISP6</accession>
<dbReference type="InterPro" id="IPR001702">
    <property type="entry name" value="Porin_Gram-ve"/>
</dbReference>
<dbReference type="InterPro" id="IPR002299">
    <property type="entry name" value="Porin_Neis"/>
</dbReference>
<evidence type="ECO:0000256" key="10">
    <source>
        <dbReference type="ARBA" id="ARBA00023237"/>
    </source>
</evidence>
<dbReference type="Pfam" id="PF13609">
    <property type="entry name" value="Porin_4"/>
    <property type="match status" value="1"/>
</dbReference>
<reference evidence="12 13" key="1">
    <citation type="submission" date="2019-11" db="EMBL/GenBank/DDBJ databases">
        <title>Novel species isolated from a subtropical stream in China.</title>
        <authorList>
            <person name="Lu H."/>
        </authorList>
    </citation>
    <scope>NUCLEOTIDE SEQUENCE [LARGE SCALE GENOMIC DNA]</scope>
    <source>
        <strain evidence="12 13">FT92W</strain>
    </source>
</reference>
<dbReference type="GO" id="GO:0009279">
    <property type="term" value="C:cell outer membrane"/>
    <property type="evidence" value="ECO:0007669"/>
    <property type="project" value="UniProtKB-SubCell"/>
</dbReference>
<keyword evidence="4" id="KW-1134">Transmembrane beta strand</keyword>
<keyword evidence="8" id="KW-0626">Porin</keyword>
<sequence length="324" mass="32899">MAALLAGSSSFACAQSSVTIYGVADAGLVLERGGAAGNVTAVSSGVASGNRLGFKGREDLGGGLAAIFNLENGYGIDTGAAGQGGLLFGRQAYAGLAGAAGTVTLGRQYSPWYKAIRDVADPFGIGMAGNAINVMVGNTRVDNMVEFQSVRYAGWSADVAYGAGETAGGAARNRSLGAGLSYQHGALQAVLVFHRRDNAAATDHAAYGMAVVKYDFGVLCASLAHARNRGLAGADSHDTLLGMTAPLGTGKLLASVISHRDESSAARHALQWAAGYSYTLSKRSDLYAAYGHIINDNGAAFKAGNGTDAGSGPTAINLGLRHVF</sequence>
<evidence type="ECO:0000256" key="2">
    <source>
        <dbReference type="ARBA" id="ARBA00011233"/>
    </source>
</evidence>
<dbReference type="AlphaFoldDB" id="A0A7X2ISP6"/>
<keyword evidence="5" id="KW-0812">Transmembrane</keyword>
<proteinExistence type="predicted"/>
<keyword evidence="7" id="KW-0406">Ion transport</keyword>
<dbReference type="InterPro" id="IPR023614">
    <property type="entry name" value="Porin_dom_sf"/>
</dbReference>
<dbReference type="PRINTS" id="PR00182">
    <property type="entry name" value="ECOLNEIPORIN"/>
</dbReference>